<accession>A0A1T4VAD4</accession>
<reference evidence="2" key="1">
    <citation type="submission" date="2017-02" db="EMBL/GenBank/DDBJ databases">
        <authorList>
            <person name="Varghese N."/>
            <person name="Submissions S."/>
        </authorList>
    </citation>
    <scope>NUCLEOTIDE SEQUENCE [LARGE SCALE GENOMIC DNA]</scope>
    <source>
        <strain evidence="2">DSM 22720</strain>
    </source>
</reference>
<organism evidence="1 2">
    <name type="scientific">Enterovibrio nigricans DSM 22720</name>
    <dbReference type="NCBI Taxonomy" id="1121868"/>
    <lineage>
        <taxon>Bacteria</taxon>
        <taxon>Pseudomonadati</taxon>
        <taxon>Pseudomonadota</taxon>
        <taxon>Gammaproteobacteria</taxon>
        <taxon>Vibrionales</taxon>
        <taxon>Vibrionaceae</taxon>
        <taxon>Enterovibrio</taxon>
    </lineage>
</organism>
<evidence type="ECO:0000313" key="1">
    <source>
        <dbReference type="EMBL" id="SKA61883.1"/>
    </source>
</evidence>
<name>A0A1T4VAD4_9GAMM</name>
<sequence>MNELLQHTLLFENEEQADKSACFPRFGHIVSLNETRDSVKVEFEHNPFGQPLSAKLGRAFRKAEIEMAIASHLTCRIEFVNNDIGLPVVTDIFFSMLDDSDEVVLRANKLVIDTSQELVVKSGETETRYSGRDNRISTKAKYVTSQAEKAQKIQGGTISFN</sequence>
<gene>
    <name evidence="1" type="ORF">SAMN02745132_03542</name>
</gene>
<dbReference type="AlphaFoldDB" id="A0A1T4VAD4"/>
<dbReference type="Proteomes" id="UP000190162">
    <property type="component" value="Unassembled WGS sequence"/>
</dbReference>
<proteinExistence type="predicted"/>
<protein>
    <submittedName>
        <fullName evidence="1">Uncharacterized protein</fullName>
    </submittedName>
</protein>
<dbReference type="OrthoDB" id="5871922at2"/>
<keyword evidence="2" id="KW-1185">Reference proteome</keyword>
<dbReference type="RefSeq" id="WP_078753736.1">
    <property type="nucleotide sequence ID" value="NZ_FUXU01000058.1"/>
</dbReference>
<evidence type="ECO:0000313" key="2">
    <source>
        <dbReference type="Proteomes" id="UP000190162"/>
    </source>
</evidence>
<dbReference type="EMBL" id="FUXU01000058">
    <property type="protein sequence ID" value="SKA61883.1"/>
    <property type="molecule type" value="Genomic_DNA"/>
</dbReference>